<protein>
    <recommendedName>
        <fullName evidence="3">DUF1857-domain-containing protein</fullName>
    </recommendedName>
</protein>
<reference evidence="1 2" key="1">
    <citation type="journal article" date="2016" name="Mol. Biol. Evol.">
        <title>Comparative Genomics of Early-Diverging Mushroom-Forming Fungi Provides Insights into the Origins of Lignocellulose Decay Capabilities.</title>
        <authorList>
            <person name="Nagy L.G."/>
            <person name="Riley R."/>
            <person name="Tritt A."/>
            <person name="Adam C."/>
            <person name="Daum C."/>
            <person name="Floudas D."/>
            <person name="Sun H."/>
            <person name="Yadav J.S."/>
            <person name="Pangilinan J."/>
            <person name="Larsson K.H."/>
            <person name="Matsuura K."/>
            <person name="Barry K."/>
            <person name="Labutti K."/>
            <person name="Kuo R."/>
            <person name="Ohm R.A."/>
            <person name="Bhattacharya S.S."/>
            <person name="Shirouzu T."/>
            <person name="Yoshinaga Y."/>
            <person name="Martin F.M."/>
            <person name="Grigoriev I.V."/>
            <person name="Hibbett D.S."/>
        </authorList>
    </citation>
    <scope>NUCLEOTIDE SEQUENCE [LARGE SCALE GENOMIC DNA]</scope>
    <source>
        <strain evidence="1 2">CBS 109695</strain>
    </source>
</reference>
<evidence type="ECO:0008006" key="3">
    <source>
        <dbReference type="Google" id="ProtNLM"/>
    </source>
</evidence>
<dbReference type="Proteomes" id="UP000076532">
    <property type="component" value="Unassembled WGS sequence"/>
</dbReference>
<name>A0A166DBW9_9AGAM</name>
<dbReference type="InterPro" id="IPR015075">
    <property type="entry name" value="AtaL"/>
</dbReference>
<evidence type="ECO:0000313" key="1">
    <source>
        <dbReference type="EMBL" id="KZP14541.1"/>
    </source>
</evidence>
<dbReference type="AlphaFoldDB" id="A0A166DBW9"/>
<proteinExistence type="predicted"/>
<dbReference type="Gene3D" id="3.30.530.20">
    <property type="match status" value="1"/>
</dbReference>
<organism evidence="1 2">
    <name type="scientific">Athelia psychrophila</name>
    <dbReference type="NCBI Taxonomy" id="1759441"/>
    <lineage>
        <taxon>Eukaryota</taxon>
        <taxon>Fungi</taxon>
        <taxon>Dikarya</taxon>
        <taxon>Basidiomycota</taxon>
        <taxon>Agaricomycotina</taxon>
        <taxon>Agaricomycetes</taxon>
        <taxon>Agaricomycetidae</taxon>
        <taxon>Atheliales</taxon>
        <taxon>Atheliaceae</taxon>
        <taxon>Athelia</taxon>
    </lineage>
</organism>
<dbReference type="EMBL" id="KV417616">
    <property type="protein sequence ID" value="KZP14541.1"/>
    <property type="molecule type" value="Genomic_DNA"/>
</dbReference>
<dbReference type="OrthoDB" id="2320332at2759"/>
<dbReference type="InterPro" id="IPR023393">
    <property type="entry name" value="START-like_dom_sf"/>
</dbReference>
<sequence length="160" mass="17960">MKYSLVYTSPINSPRAYPPLSHAQVWKGLMRKCRRPQDFLAVLAGCQILHEDAHGMKRVMLFKPGMGPPSNQATEVLTFHGQTTIDILLIEAGNLMTQSISRGNGANELYLTYTFDGEFLDIMEGTPQAAEKGRLLERELAQVVPETIEQIRAWVRMGQL</sequence>
<evidence type="ECO:0000313" key="2">
    <source>
        <dbReference type="Proteomes" id="UP000076532"/>
    </source>
</evidence>
<accession>A0A166DBW9</accession>
<dbReference type="Pfam" id="PF08982">
    <property type="entry name" value="AtaL"/>
    <property type="match status" value="1"/>
</dbReference>
<gene>
    <name evidence="1" type="ORF">FIBSPDRAFT_751667</name>
</gene>
<keyword evidence="2" id="KW-1185">Reference proteome</keyword>
<dbReference type="STRING" id="436010.A0A166DBW9"/>
<dbReference type="SUPFAM" id="SSF55961">
    <property type="entry name" value="Bet v1-like"/>
    <property type="match status" value="1"/>
</dbReference>